<organism evidence="1 2">
    <name type="scientific">Novosphingobium panipatense</name>
    <dbReference type="NCBI Taxonomy" id="428991"/>
    <lineage>
        <taxon>Bacteria</taxon>
        <taxon>Pseudomonadati</taxon>
        <taxon>Pseudomonadota</taxon>
        <taxon>Alphaproteobacteria</taxon>
        <taxon>Sphingomonadales</taxon>
        <taxon>Sphingomonadaceae</taxon>
        <taxon>Novosphingobium</taxon>
    </lineage>
</organism>
<dbReference type="EMBL" id="FXUI01000028">
    <property type="protein sequence ID" value="SMP82722.1"/>
    <property type="molecule type" value="Genomic_DNA"/>
</dbReference>
<comment type="caution">
    <text evidence="1">The sequence shown here is derived from an EMBL/GenBank/DDBJ whole genome shotgun (WGS) entry which is preliminary data.</text>
</comment>
<protein>
    <submittedName>
        <fullName evidence="1">Uncharacterized protein</fullName>
    </submittedName>
</protein>
<sequence>MLETFDPNNALPENKADWEAIRLGRIEAPPGIEAASVAIDPEKWTEMQVAIKNGWTPAWRRNLVREANGTDDVESDTQ</sequence>
<keyword evidence="2" id="KW-1185">Reference proteome</keyword>
<gene>
    <name evidence="1" type="ORF">SAMN06296065_1282</name>
</gene>
<evidence type="ECO:0000313" key="1">
    <source>
        <dbReference type="EMBL" id="SMP82722.1"/>
    </source>
</evidence>
<proteinExistence type="predicted"/>
<accession>A0ABY1QW69</accession>
<reference evidence="1 2" key="1">
    <citation type="submission" date="2017-05" db="EMBL/GenBank/DDBJ databases">
        <authorList>
            <person name="Varghese N."/>
            <person name="Submissions S."/>
        </authorList>
    </citation>
    <scope>NUCLEOTIDE SEQUENCE [LARGE SCALE GENOMIC DNA]</scope>
    <source>
        <strain evidence="1 2">SM16</strain>
    </source>
</reference>
<evidence type="ECO:0000313" key="2">
    <source>
        <dbReference type="Proteomes" id="UP001157910"/>
    </source>
</evidence>
<dbReference type="Proteomes" id="UP001157910">
    <property type="component" value="Unassembled WGS sequence"/>
</dbReference>
<name>A0ABY1QW69_9SPHN</name>